<name>A0ABT9Z850_9BACI</name>
<sequence length="167" mass="19715">MNIEKLFEMQKILDERIEQEHPVKVGENRFSKKILALQIEIGELANELPEIFKFWANKKNKPDNALKEYVDGLHFLLSIGNDLDFRKCEIWEMAYEKTLENQFNEVFRKVNALYFLNRVSAIGLNDYECTLASYLTLGKAIGFEWNEIEQAYTDKNKVNHQRQDNGY</sequence>
<protein>
    <submittedName>
        <fullName evidence="1">Dimeric dUTPase (All-alpha-NTP-PPase superfamily)</fullName>
    </submittedName>
</protein>
<dbReference type="Gene3D" id="1.10.4010.10">
    <property type="entry name" value="Type II deoxyuridine triphosphatase"/>
    <property type="match status" value="1"/>
</dbReference>
<evidence type="ECO:0000313" key="1">
    <source>
        <dbReference type="EMBL" id="MDQ0228434.1"/>
    </source>
</evidence>
<dbReference type="SUPFAM" id="SSF101386">
    <property type="entry name" value="all-alpha NTP pyrophosphatases"/>
    <property type="match status" value="1"/>
</dbReference>
<keyword evidence="2" id="KW-1185">Reference proteome</keyword>
<dbReference type="Pfam" id="PF08761">
    <property type="entry name" value="dUTPase_2"/>
    <property type="match status" value="1"/>
</dbReference>
<organism evidence="1 2">
    <name type="scientific">Metabacillus niabensis</name>
    <dbReference type="NCBI Taxonomy" id="324854"/>
    <lineage>
        <taxon>Bacteria</taxon>
        <taxon>Bacillati</taxon>
        <taxon>Bacillota</taxon>
        <taxon>Bacilli</taxon>
        <taxon>Bacillales</taxon>
        <taxon>Bacillaceae</taxon>
        <taxon>Metabacillus</taxon>
    </lineage>
</organism>
<accession>A0ABT9Z850</accession>
<evidence type="ECO:0000313" key="2">
    <source>
        <dbReference type="Proteomes" id="UP001232245"/>
    </source>
</evidence>
<dbReference type="InterPro" id="IPR014871">
    <property type="entry name" value="dUTPase/dCTP_pyrophosphatase"/>
</dbReference>
<dbReference type="Proteomes" id="UP001232245">
    <property type="component" value="Unassembled WGS sequence"/>
</dbReference>
<gene>
    <name evidence="1" type="ORF">J2S02_004817</name>
</gene>
<dbReference type="InterPro" id="IPR016947">
    <property type="entry name" value="UCP030140"/>
</dbReference>
<reference evidence="1 2" key="1">
    <citation type="submission" date="2023-07" db="EMBL/GenBank/DDBJ databases">
        <title>Genomic Encyclopedia of Type Strains, Phase IV (KMG-IV): sequencing the most valuable type-strain genomes for metagenomic binning, comparative biology and taxonomic classification.</title>
        <authorList>
            <person name="Goeker M."/>
        </authorList>
    </citation>
    <scope>NUCLEOTIDE SEQUENCE [LARGE SCALE GENOMIC DNA]</scope>
    <source>
        <strain evidence="1 2">DSM 17723</strain>
    </source>
</reference>
<dbReference type="CDD" id="cd11527">
    <property type="entry name" value="NTP-PPase_dUTPase"/>
    <property type="match status" value="1"/>
</dbReference>
<dbReference type="PIRSF" id="PIRSF030140">
    <property type="entry name" value="UCP030140"/>
    <property type="match status" value="1"/>
</dbReference>
<dbReference type="EMBL" id="JAUSTZ010000021">
    <property type="protein sequence ID" value="MDQ0228434.1"/>
    <property type="molecule type" value="Genomic_DNA"/>
</dbReference>
<comment type="caution">
    <text evidence="1">The sequence shown here is derived from an EMBL/GenBank/DDBJ whole genome shotgun (WGS) entry which is preliminary data.</text>
</comment>
<proteinExistence type="predicted"/>
<dbReference type="RefSeq" id="WP_174880901.1">
    <property type="nucleotide sequence ID" value="NZ_CADEPK010000283.1"/>
</dbReference>